<keyword evidence="5" id="KW-0677">Repeat</keyword>
<feature type="repeat" description="TPR" evidence="8">
    <location>
        <begin position="599"/>
        <end position="632"/>
    </location>
</feature>
<evidence type="ECO:0000256" key="7">
    <source>
        <dbReference type="ARBA" id="ARBA00023140"/>
    </source>
</evidence>
<evidence type="ECO:0000256" key="8">
    <source>
        <dbReference type="PROSITE-ProRule" id="PRU00339"/>
    </source>
</evidence>
<dbReference type="InterPro" id="IPR019734">
    <property type="entry name" value="TPR_rpt"/>
</dbReference>
<dbReference type="Pfam" id="PF14559">
    <property type="entry name" value="TPR_19"/>
    <property type="match status" value="1"/>
</dbReference>
<dbReference type="EMBL" id="KQ965794">
    <property type="protein sequence ID" value="KXS11909.1"/>
    <property type="molecule type" value="Genomic_DNA"/>
</dbReference>
<feature type="compositionally biased region" description="Polar residues" evidence="9">
    <location>
        <begin position="36"/>
        <end position="52"/>
    </location>
</feature>
<feature type="repeat" description="TPR" evidence="8">
    <location>
        <begin position="491"/>
        <end position="524"/>
    </location>
</feature>
<dbReference type="SUPFAM" id="SSF48452">
    <property type="entry name" value="TPR-like"/>
    <property type="match status" value="1"/>
</dbReference>
<proteinExistence type="inferred from homology"/>
<dbReference type="InterPro" id="IPR011990">
    <property type="entry name" value="TPR-like_helical_dom_sf"/>
</dbReference>
<evidence type="ECO:0000256" key="4">
    <source>
        <dbReference type="ARBA" id="ARBA00022490"/>
    </source>
</evidence>
<keyword evidence="6 8" id="KW-0802">TPR repeat</keyword>
<dbReference type="GO" id="GO:0005052">
    <property type="term" value="F:peroxisome matrix targeting signal-1 binding"/>
    <property type="evidence" value="ECO:0007669"/>
    <property type="project" value="TreeGrafter"/>
</dbReference>
<evidence type="ECO:0000256" key="3">
    <source>
        <dbReference type="ARBA" id="ARBA00005348"/>
    </source>
</evidence>
<dbReference type="Pfam" id="PF13432">
    <property type="entry name" value="TPR_16"/>
    <property type="match status" value="1"/>
</dbReference>
<dbReference type="Proteomes" id="UP000070544">
    <property type="component" value="Unassembled WGS sequence"/>
</dbReference>
<dbReference type="OrthoDB" id="10006023at2759"/>
<dbReference type="PANTHER" id="PTHR10130:SF0">
    <property type="entry name" value="GH08708P"/>
    <property type="match status" value="1"/>
</dbReference>
<dbReference type="GO" id="GO:0016560">
    <property type="term" value="P:protein import into peroxisome matrix, docking"/>
    <property type="evidence" value="ECO:0007669"/>
    <property type="project" value="TreeGrafter"/>
</dbReference>
<accession>A0A139A5J9</accession>
<comment type="similarity">
    <text evidence="3">Belongs to the peroxisomal targeting signal receptor family.</text>
</comment>
<dbReference type="PANTHER" id="PTHR10130">
    <property type="entry name" value="PEROXISOMAL TARGETING SIGNAL 1 RECEPTOR PEX5"/>
    <property type="match status" value="1"/>
</dbReference>
<dbReference type="SMART" id="SM00028">
    <property type="entry name" value="TPR"/>
    <property type="match status" value="4"/>
</dbReference>
<keyword evidence="4" id="KW-0963">Cytoplasm</keyword>
<dbReference type="Gene3D" id="1.25.40.10">
    <property type="entry name" value="Tetratricopeptide repeat domain"/>
    <property type="match status" value="1"/>
</dbReference>
<keyword evidence="11" id="KW-1185">Reference proteome</keyword>
<dbReference type="GO" id="GO:0005778">
    <property type="term" value="C:peroxisomal membrane"/>
    <property type="evidence" value="ECO:0007669"/>
    <property type="project" value="TreeGrafter"/>
</dbReference>
<name>A0A139A5J9_GONPJ</name>
<evidence type="ECO:0000313" key="10">
    <source>
        <dbReference type="EMBL" id="KXS11909.1"/>
    </source>
</evidence>
<reference evidence="10 11" key="1">
    <citation type="journal article" date="2015" name="Genome Biol. Evol.">
        <title>Phylogenomic analyses indicate that early fungi evolved digesting cell walls of algal ancestors of land plants.</title>
        <authorList>
            <person name="Chang Y."/>
            <person name="Wang S."/>
            <person name="Sekimoto S."/>
            <person name="Aerts A.L."/>
            <person name="Choi C."/>
            <person name="Clum A."/>
            <person name="LaButti K.M."/>
            <person name="Lindquist E.A."/>
            <person name="Yee Ngan C."/>
            <person name="Ohm R.A."/>
            <person name="Salamov A.A."/>
            <person name="Grigoriev I.V."/>
            <person name="Spatafora J.W."/>
            <person name="Berbee M.L."/>
        </authorList>
    </citation>
    <scope>NUCLEOTIDE SEQUENCE [LARGE SCALE GENOMIC DNA]</scope>
    <source>
        <strain evidence="10 11">JEL478</strain>
    </source>
</reference>
<protein>
    <submittedName>
        <fullName evidence="10">TPR-like protein</fullName>
    </submittedName>
</protein>
<dbReference type="AlphaFoldDB" id="A0A139A5J9"/>
<sequence>MNNLVGSGADCGPVNPLMGLAKRFNDDRSSQLDRFGSQNQSRPGLSGLRQQQRADAFDQNLAEEFFRQSAQGPLPQDLRQDFFKFGDMSNELERLAAPGAPLQHFGPPMPAMDPAMSAGPQLHRPMEDWSADFLRQEPAGPLLGSQVPEFAEFDRIFEAQRAQAQGTANWADDFARFVEQPQGARLAEIPPEQEAEFESAFERAKEMTNTWEQEFIQQEADRWVEEFSQQEAARVDTDDARDTLAQTAGMLLEVVRDSTNPKFKQSKFMDFMRQLRDREVAIEGNKVVEQKQPVGGSDWASEFAQKPAGSDWAGEFATANPRTAHDWAREFEQNGAMRDAETWEAQFERQQGDVHNEGGWTQEFQRVTDEKGKGKAVEDPQPDTADFEKAYDQAFSENDWIKDFRHNIAQIQAENAELDAWDELQEDFDKFEPQPYGYRLKNPEYVTYTFQHPNPFSEHPTEFLNDISQHRSLAESILALEAAVQRDPHNGDAWFNLGQRQQENEREGAAIASLRQAVAINPGNLDAWLALAVSYTNENSREDVQDALEAWIENHPRYGGILARRRAEGPVPTSGPDRHAFVTGLLLDAVRSNPGDFDADVQVALGVLFNGSGEYDKAVDCFEAALAKRPHDYMLYNKLGATLANANEAGKAIDAYFHALQINPGYVRARYNIAIACIGMGQQKEAAEHLLTALSQQSHGVSGLAGKSPEVDATLRSSSLVSDGVWETLRMTMIMMNRTDLASAVEKRDLNAFRGEFAF</sequence>
<dbReference type="OMA" id="YTNENDR"/>
<dbReference type="InterPro" id="IPR024111">
    <property type="entry name" value="PEX5/PEX5L"/>
</dbReference>
<organism evidence="10 11">
    <name type="scientific">Gonapodya prolifera (strain JEL478)</name>
    <name type="common">Monoblepharis prolifera</name>
    <dbReference type="NCBI Taxonomy" id="1344416"/>
    <lineage>
        <taxon>Eukaryota</taxon>
        <taxon>Fungi</taxon>
        <taxon>Fungi incertae sedis</taxon>
        <taxon>Chytridiomycota</taxon>
        <taxon>Chytridiomycota incertae sedis</taxon>
        <taxon>Monoblepharidomycetes</taxon>
        <taxon>Monoblepharidales</taxon>
        <taxon>Gonapodyaceae</taxon>
        <taxon>Gonapodya</taxon>
    </lineage>
</organism>
<dbReference type="PROSITE" id="PS50005">
    <property type="entry name" value="TPR"/>
    <property type="match status" value="3"/>
</dbReference>
<comment type="subcellular location">
    <subcellularLocation>
        <location evidence="2">Cytoplasm</location>
    </subcellularLocation>
    <subcellularLocation>
        <location evidence="1">Peroxisome</location>
    </subcellularLocation>
</comment>
<dbReference type="GO" id="GO:0005829">
    <property type="term" value="C:cytosol"/>
    <property type="evidence" value="ECO:0007669"/>
    <property type="project" value="TreeGrafter"/>
</dbReference>
<evidence type="ECO:0000256" key="6">
    <source>
        <dbReference type="ARBA" id="ARBA00022803"/>
    </source>
</evidence>
<keyword evidence="7" id="KW-0576">Peroxisome</keyword>
<gene>
    <name evidence="10" type="ORF">M427DRAFT_114544</name>
</gene>
<evidence type="ECO:0000256" key="9">
    <source>
        <dbReference type="SAM" id="MobiDB-lite"/>
    </source>
</evidence>
<feature type="repeat" description="TPR" evidence="8">
    <location>
        <begin position="633"/>
        <end position="666"/>
    </location>
</feature>
<dbReference type="Gene3D" id="6.10.280.230">
    <property type="match status" value="1"/>
</dbReference>
<evidence type="ECO:0000256" key="1">
    <source>
        <dbReference type="ARBA" id="ARBA00004275"/>
    </source>
</evidence>
<feature type="region of interest" description="Disordered" evidence="9">
    <location>
        <begin position="15"/>
        <end position="52"/>
    </location>
</feature>
<evidence type="ECO:0000256" key="2">
    <source>
        <dbReference type="ARBA" id="ARBA00004496"/>
    </source>
</evidence>
<evidence type="ECO:0000313" key="11">
    <source>
        <dbReference type="Proteomes" id="UP000070544"/>
    </source>
</evidence>
<evidence type="ECO:0000256" key="5">
    <source>
        <dbReference type="ARBA" id="ARBA00022737"/>
    </source>
</evidence>
<dbReference type="STRING" id="1344416.A0A139A5J9"/>